<dbReference type="SUPFAM" id="SSF52540">
    <property type="entry name" value="P-loop containing nucleoside triphosphate hydrolases"/>
    <property type="match status" value="1"/>
</dbReference>
<dbReference type="InterPro" id="IPR003593">
    <property type="entry name" value="AAA+_ATPase"/>
</dbReference>
<dbReference type="RefSeq" id="WP_177194726.1">
    <property type="nucleotide sequence ID" value="NZ_FONT01000002.1"/>
</dbReference>
<dbReference type="GO" id="GO:0005524">
    <property type="term" value="F:ATP binding"/>
    <property type="evidence" value="ECO:0007669"/>
    <property type="project" value="InterPro"/>
</dbReference>
<dbReference type="InterPro" id="IPR002611">
    <property type="entry name" value="IstB_ATP-bd"/>
</dbReference>
<dbReference type="CDD" id="cd00009">
    <property type="entry name" value="AAA"/>
    <property type="match status" value="1"/>
</dbReference>
<dbReference type="PANTHER" id="PTHR30050:SF4">
    <property type="entry name" value="ATP-BINDING PROTEIN RV3427C IN INSERTION SEQUENCE-RELATED"/>
    <property type="match status" value="1"/>
</dbReference>
<evidence type="ECO:0000313" key="2">
    <source>
        <dbReference type="EMBL" id="SFE59353.1"/>
    </source>
</evidence>
<dbReference type="Gene3D" id="3.40.50.300">
    <property type="entry name" value="P-loop containing nucleotide triphosphate hydrolases"/>
    <property type="match status" value="1"/>
</dbReference>
<dbReference type="Pfam" id="PF01695">
    <property type="entry name" value="IstB_IS21"/>
    <property type="match status" value="1"/>
</dbReference>
<feature type="domain" description="AAA+ ATPase" evidence="1">
    <location>
        <begin position="127"/>
        <end position="259"/>
    </location>
</feature>
<sequence>MINVKTLLADDLQEIFSQNNLLRRFTCNGCGENVAEHSVTLPFGPNKGQVRNMITGCRCEDIELGRQAVRHEAEGKKRKTLHLFDQNSLINRDLRSCSYDSFEPVDASQNEIKQQSIQFAETFSLEAPGNLLYYGQPGVGKSHLATSTLKAIMEKGYTGLFISVPMLLTKLKSTFHKKSEHTEADILSMIERVDCLVLDDIGAEFGTDQRGSWAIQKIFEVVDSRLGKHTIFTTNLKGVTLKAKVGERSFSRIMYRTQTLSIRGGDYRARPIKTKKEMTL</sequence>
<protein>
    <submittedName>
        <fullName evidence="2">DNA replication protein DnaC</fullName>
    </submittedName>
</protein>
<reference evidence="2 3" key="1">
    <citation type="submission" date="2016-10" db="EMBL/GenBank/DDBJ databases">
        <authorList>
            <person name="de Groot N.N."/>
        </authorList>
    </citation>
    <scope>NUCLEOTIDE SEQUENCE [LARGE SCALE GENOMIC DNA]</scope>
    <source>
        <strain evidence="2 3">DSM 23995</strain>
    </source>
</reference>
<dbReference type="Proteomes" id="UP000199516">
    <property type="component" value="Unassembled WGS sequence"/>
</dbReference>
<dbReference type="GO" id="GO:0006260">
    <property type="term" value="P:DNA replication"/>
    <property type="evidence" value="ECO:0007669"/>
    <property type="project" value="TreeGrafter"/>
</dbReference>
<proteinExistence type="predicted"/>
<evidence type="ECO:0000313" key="3">
    <source>
        <dbReference type="Proteomes" id="UP000199516"/>
    </source>
</evidence>
<dbReference type="EMBL" id="FONT01000002">
    <property type="protein sequence ID" value="SFE59353.1"/>
    <property type="molecule type" value="Genomic_DNA"/>
</dbReference>
<dbReference type="SMART" id="SM00382">
    <property type="entry name" value="AAA"/>
    <property type="match status" value="1"/>
</dbReference>
<evidence type="ECO:0000259" key="1">
    <source>
        <dbReference type="SMART" id="SM00382"/>
    </source>
</evidence>
<name>A0A1I2BVD3_9BACI</name>
<dbReference type="InterPro" id="IPR027417">
    <property type="entry name" value="P-loop_NTPase"/>
</dbReference>
<dbReference type="AlphaFoldDB" id="A0A1I2BVD3"/>
<organism evidence="2 3">
    <name type="scientific">Alteribacillus iranensis</name>
    <dbReference type="NCBI Taxonomy" id="930128"/>
    <lineage>
        <taxon>Bacteria</taxon>
        <taxon>Bacillati</taxon>
        <taxon>Bacillota</taxon>
        <taxon>Bacilli</taxon>
        <taxon>Bacillales</taxon>
        <taxon>Bacillaceae</taxon>
        <taxon>Alteribacillus</taxon>
    </lineage>
</organism>
<dbReference type="STRING" id="930128.SAMN05192532_102496"/>
<keyword evidence="3" id="KW-1185">Reference proteome</keyword>
<gene>
    <name evidence="2" type="ORF">SAMN05192532_102496</name>
</gene>
<dbReference type="PANTHER" id="PTHR30050">
    <property type="entry name" value="CHROMOSOMAL REPLICATION INITIATOR PROTEIN DNAA"/>
    <property type="match status" value="1"/>
</dbReference>
<accession>A0A1I2BVD3</accession>